<dbReference type="Pfam" id="PF13676">
    <property type="entry name" value="TIR_2"/>
    <property type="match status" value="1"/>
</dbReference>
<keyword evidence="4" id="KW-1185">Reference proteome</keyword>
<evidence type="ECO:0000313" key="3">
    <source>
        <dbReference type="EMBL" id="GHE36071.1"/>
    </source>
</evidence>
<dbReference type="InterPro" id="IPR035897">
    <property type="entry name" value="Toll_tir_struct_dom_sf"/>
</dbReference>
<dbReference type="NCBIfam" id="NF040588">
    <property type="entry name" value="FxsC_Nterm"/>
    <property type="match status" value="1"/>
</dbReference>
<dbReference type="NCBIfam" id="TIGR04276">
    <property type="entry name" value="FxsC_Cterm"/>
    <property type="match status" value="1"/>
</dbReference>
<feature type="domain" description="TIR" evidence="2">
    <location>
        <begin position="13"/>
        <end position="126"/>
    </location>
</feature>
<name>A0A919DC27_9ACTN</name>
<proteinExistence type="predicted"/>
<evidence type="ECO:0000313" key="4">
    <source>
        <dbReference type="Proteomes" id="UP000603227"/>
    </source>
</evidence>
<dbReference type="Proteomes" id="UP000603227">
    <property type="component" value="Unassembled WGS sequence"/>
</dbReference>
<feature type="region of interest" description="Disordered" evidence="1">
    <location>
        <begin position="392"/>
        <end position="411"/>
    </location>
</feature>
<dbReference type="EMBL" id="BNAT01000020">
    <property type="protein sequence ID" value="GHE36071.1"/>
    <property type="molecule type" value="Genomic_DNA"/>
</dbReference>
<dbReference type="InterPro" id="IPR000157">
    <property type="entry name" value="TIR_dom"/>
</dbReference>
<sequence>MHDTRSNPSSPYFFLSYAHTPNRDARGADPNAWVRKLYEGLCDHIMQLTDLPWGARAGFMSQGMGWTDELSANLARCKVFVPLYSPRYFVSEQCGREWWAFSQRQVNQRARGGAPRENAIIPALWIPVEPAQMPQVARDLQFNHATFGQDYADEGFYGLTKLRYLQDEYERAVYRLAKQIVRVARETDLDEGQISKDYESQPAAFGSKEHPPEFDISVLACTRSELPPGRRPDYYGDRPHDWNPYHPESALPLGDYAADLVRTMDYRVNLEVLDDSARMLEPGPPRAPGILFVDPWVLRNPRHRELLAKMDQVAPSAVTVVVPWNRQDPGSHTDGGPGPAELEAVMPRLLRLGRSASRTSVSGVGTLEALQEILPLVVRHATTEYWANARTYPPEATSFPPPRLVDPDSLR</sequence>
<dbReference type="AlphaFoldDB" id="A0A919DC27"/>
<dbReference type="InterPro" id="IPR026367">
    <property type="entry name" value="FxsC_C"/>
</dbReference>
<evidence type="ECO:0000259" key="2">
    <source>
        <dbReference type="Pfam" id="PF13676"/>
    </source>
</evidence>
<gene>
    <name evidence="3" type="ORF">GCM10017771_54140</name>
</gene>
<dbReference type="RefSeq" id="WP_189785048.1">
    <property type="nucleotide sequence ID" value="NZ_BNAT01000020.1"/>
</dbReference>
<dbReference type="InterPro" id="IPR047603">
    <property type="entry name" value="FxsC_N"/>
</dbReference>
<evidence type="ECO:0000256" key="1">
    <source>
        <dbReference type="SAM" id="MobiDB-lite"/>
    </source>
</evidence>
<dbReference type="SUPFAM" id="SSF52200">
    <property type="entry name" value="Toll/Interleukin receptor TIR domain"/>
    <property type="match status" value="1"/>
</dbReference>
<accession>A0A919DC27</accession>
<dbReference type="GO" id="GO:0007165">
    <property type="term" value="P:signal transduction"/>
    <property type="evidence" value="ECO:0007669"/>
    <property type="project" value="InterPro"/>
</dbReference>
<organism evidence="3 4">
    <name type="scientific">Streptomyces capitiformicae</name>
    <dbReference type="NCBI Taxonomy" id="2014920"/>
    <lineage>
        <taxon>Bacteria</taxon>
        <taxon>Bacillati</taxon>
        <taxon>Actinomycetota</taxon>
        <taxon>Actinomycetes</taxon>
        <taxon>Kitasatosporales</taxon>
        <taxon>Streptomycetaceae</taxon>
        <taxon>Streptomyces</taxon>
    </lineage>
</organism>
<comment type="caution">
    <text evidence="3">The sequence shown here is derived from an EMBL/GenBank/DDBJ whole genome shotgun (WGS) entry which is preliminary data.</text>
</comment>
<protein>
    <recommendedName>
        <fullName evidence="2">TIR domain-containing protein</fullName>
    </recommendedName>
</protein>
<dbReference type="Gene3D" id="3.40.50.10140">
    <property type="entry name" value="Toll/interleukin-1 receptor homology (TIR) domain"/>
    <property type="match status" value="1"/>
</dbReference>
<reference evidence="3" key="1">
    <citation type="journal article" date="2014" name="Int. J. Syst. Evol. Microbiol.">
        <title>Complete genome sequence of Corynebacterium casei LMG S-19264T (=DSM 44701T), isolated from a smear-ripened cheese.</title>
        <authorList>
            <consortium name="US DOE Joint Genome Institute (JGI-PGF)"/>
            <person name="Walter F."/>
            <person name="Albersmeier A."/>
            <person name="Kalinowski J."/>
            <person name="Ruckert C."/>
        </authorList>
    </citation>
    <scope>NUCLEOTIDE SEQUENCE</scope>
    <source>
        <strain evidence="3">CGMCC 4.7403</strain>
    </source>
</reference>
<reference evidence="3" key="2">
    <citation type="submission" date="2020-09" db="EMBL/GenBank/DDBJ databases">
        <authorList>
            <person name="Sun Q."/>
            <person name="Zhou Y."/>
        </authorList>
    </citation>
    <scope>NUCLEOTIDE SEQUENCE</scope>
    <source>
        <strain evidence="3">CGMCC 4.7403</strain>
    </source>
</reference>